<dbReference type="GO" id="GO:0043139">
    <property type="term" value="F:5'-3' DNA helicase activity"/>
    <property type="evidence" value="ECO:0007669"/>
    <property type="project" value="TreeGrafter"/>
</dbReference>
<evidence type="ECO:0000256" key="3">
    <source>
        <dbReference type="ARBA" id="ARBA00022806"/>
    </source>
</evidence>
<dbReference type="EMBL" id="CVQH01027305">
    <property type="protein sequence ID" value="CRK42132.1"/>
    <property type="molecule type" value="Genomic_DNA"/>
</dbReference>
<keyword evidence="2" id="KW-0378">Hydrolase</keyword>
<dbReference type="Proteomes" id="UP000044602">
    <property type="component" value="Unassembled WGS sequence"/>
</dbReference>
<sequence>MTYGAGCDISLPEFSSSRLLEKFIQEKFPKLSAPPEGALSLIFINCPGSRVFTDPRSGSRKCLDQVKLALDFAADLTKTTHEKAEDIVVLSPSAAHCEAIGHMRKKRPEYTASLINVPESSTIDGYQGRENDIVIVAMGTSEFAGPLFTSNENRLNVMFTRQHCGLVIVGELKAVGLSKKGGLDAVVKTHDAEGNMIYTRAGALRRVYKALKDEGRIVDVTIERTRQKRLAT</sequence>
<dbReference type="GO" id="GO:0016787">
    <property type="term" value="F:hydrolase activity"/>
    <property type="evidence" value="ECO:0007669"/>
    <property type="project" value="UniProtKB-KW"/>
</dbReference>
<organism evidence="7 8">
    <name type="scientific">Verticillium longisporum</name>
    <name type="common">Verticillium dahliae var. longisporum</name>
    <dbReference type="NCBI Taxonomy" id="100787"/>
    <lineage>
        <taxon>Eukaryota</taxon>
        <taxon>Fungi</taxon>
        <taxon>Dikarya</taxon>
        <taxon>Ascomycota</taxon>
        <taxon>Pezizomycotina</taxon>
        <taxon>Sordariomycetes</taxon>
        <taxon>Hypocreomycetidae</taxon>
        <taxon>Glomerellales</taxon>
        <taxon>Plectosphaerellaceae</taxon>
        <taxon>Verticillium</taxon>
    </lineage>
</organism>
<keyword evidence="4" id="KW-0067">ATP-binding</keyword>
<protein>
    <recommendedName>
        <fullName evidence="5">DNA2/NAM7 helicase-like C-terminal domain-containing protein</fullName>
    </recommendedName>
</protein>
<evidence type="ECO:0000313" key="8">
    <source>
        <dbReference type="Proteomes" id="UP000044602"/>
    </source>
</evidence>
<dbReference type="InterPro" id="IPR041679">
    <property type="entry name" value="DNA2/NAM7-like_C"/>
</dbReference>
<feature type="domain" description="DNA2/NAM7 helicase-like C-terminal" evidence="5">
    <location>
        <begin position="36"/>
        <end position="171"/>
    </location>
</feature>
<dbReference type="Gene3D" id="3.40.50.300">
    <property type="entry name" value="P-loop containing nucleotide triphosphate hydrolases"/>
    <property type="match status" value="1"/>
</dbReference>
<dbReference type="PANTHER" id="PTHR43788:SF8">
    <property type="entry name" value="DNA-BINDING PROTEIN SMUBP-2"/>
    <property type="match status" value="1"/>
</dbReference>
<dbReference type="Proteomes" id="UP000045706">
    <property type="component" value="Unassembled WGS sequence"/>
</dbReference>
<gene>
    <name evidence="7" type="ORF">BN1708_008668</name>
    <name evidence="6" type="ORF">BN1723_002241</name>
</gene>
<evidence type="ECO:0000259" key="5">
    <source>
        <dbReference type="Pfam" id="PF13087"/>
    </source>
</evidence>
<keyword evidence="1" id="KW-0547">Nucleotide-binding</keyword>
<evidence type="ECO:0000313" key="9">
    <source>
        <dbReference type="Proteomes" id="UP000045706"/>
    </source>
</evidence>
<dbReference type="Pfam" id="PF13087">
    <property type="entry name" value="AAA_12"/>
    <property type="match status" value="1"/>
</dbReference>
<name>A0A0G4N6L9_VERLO</name>
<evidence type="ECO:0000313" key="7">
    <source>
        <dbReference type="EMBL" id="CRK42132.1"/>
    </source>
</evidence>
<keyword evidence="3" id="KW-0347">Helicase</keyword>
<dbReference type="SUPFAM" id="SSF52540">
    <property type="entry name" value="P-loop containing nucleoside triphosphate hydrolases"/>
    <property type="match status" value="1"/>
</dbReference>
<dbReference type="InterPro" id="IPR027417">
    <property type="entry name" value="P-loop_NTPase"/>
</dbReference>
<dbReference type="AlphaFoldDB" id="A0A0G4N6L9"/>
<evidence type="ECO:0000256" key="2">
    <source>
        <dbReference type="ARBA" id="ARBA00022801"/>
    </source>
</evidence>
<accession>A0A0G4N6L9</accession>
<evidence type="ECO:0000256" key="1">
    <source>
        <dbReference type="ARBA" id="ARBA00022741"/>
    </source>
</evidence>
<evidence type="ECO:0000256" key="4">
    <source>
        <dbReference type="ARBA" id="ARBA00022840"/>
    </source>
</evidence>
<dbReference type="GO" id="GO:0005524">
    <property type="term" value="F:ATP binding"/>
    <property type="evidence" value="ECO:0007669"/>
    <property type="project" value="UniProtKB-KW"/>
</dbReference>
<dbReference type="PANTHER" id="PTHR43788">
    <property type="entry name" value="DNA2/NAM7 HELICASE FAMILY MEMBER"/>
    <property type="match status" value="1"/>
</dbReference>
<evidence type="ECO:0000313" key="6">
    <source>
        <dbReference type="EMBL" id="CRK16064.1"/>
    </source>
</evidence>
<proteinExistence type="predicted"/>
<reference evidence="8 9" key="1">
    <citation type="submission" date="2015-05" db="EMBL/GenBank/DDBJ databases">
        <authorList>
            <person name="Fogelqvist Johan"/>
        </authorList>
    </citation>
    <scope>NUCLEOTIDE SEQUENCE [LARGE SCALE GENOMIC DNA]</scope>
    <source>
        <strain evidence="7">VL1</strain>
        <strain evidence="6">VL2</strain>
    </source>
</reference>
<dbReference type="EMBL" id="CVQI01006668">
    <property type="protein sequence ID" value="CRK16064.1"/>
    <property type="molecule type" value="Genomic_DNA"/>
</dbReference>
<keyword evidence="8" id="KW-1185">Reference proteome</keyword>
<dbReference type="InterPro" id="IPR050534">
    <property type="entry name" value="Coronavir_polyprotein_1ab"/>
</dbReference>